<feature type="region of interest" description="Disordered" evidence="2">
    <location>
        <begin position="859"/>
        <end position="907"/>
    </location>
</feature>
<dbReference type="Proteomes" id="UP000027265">
    <property type="component" value="Unassembled WGS sequence"/>
</dbReference>
<feature type="compositionally biased region" description="Polar residues" evidence="2">
    <location>
        <begin position="274"/>
        <end position="289"/>
    </location>
</feature>
<feature type="compositionally biased region" description="Pro residues" evidence="2">
    <location>
        <begin position="1441"/>
        <end position="1455"/>
    </location>
</feature>
<feature type="region of interest" description="Disordered" evidence="2">
    <location>
        <begin position="1309"/>
        <end position="1332"/>
    </location>
</feature>
<dbReference type="InterPro" id="IPR001849">
    <property type="entry name" value="PH_domain"/>
</dbReference>
<evidence type="ECO:0000259" key="5">
    <source>
        <dbReference type="PROSITE" id="PS50195"/>
    </source>
</evidence>
<feature type="compositionally biased region" description="Basic and acidic residues" evidence="2">
    <location>
        <begin position="152"/>
        <end position="164"/>
    </location>
</feature>
<feature type="domain" description="PH" evidence="4">
    <location>
        <begin position="743"/>
        <end position="854"/>
    </location>
</feature>
<dbReference type="InterPro" id="IPR008936">
    <property type="entry name" value="Rho_GTPase_activation_prot"/>
</dbReference>
<feature type="domain" description="PX" evidence="5">
    <location>
        <begin position="618"/>
        <end position="735"/>
    </location>
</feature>
<sequence length="1480" mass="159995">MSLMPPPPTPARDRVLRSNDLPSSTSLPLNPAANARAGSSSSPTPPAAPITLEAALAAHAAAPSPSMAALEQMVSERNVLSSQNTQLWKLIEKQRSGYNQVLKELERVRMERDTFKSRLQTLGENPEVLLRREKEKERALKSSHSNTGLNVERSRVDSTAEQHRPLMHRHQSDDVATPRAHQHSVSPAQSQEPLVTRDRQNSQSSLVSPTFDRFQGATTKLPPNVFNPSTARSESAPALVSSAPFSEPTIPVPNRSPSEPVNTTPGGAAPALDPTTQPLQIPSRRNTGGSTASSPSTSSSSPPRHLTSPSTSLRAPLASSPPNSQVIPEAIISTSPPPTSTVFHPQPHSTNLHAHHQRSATATLGPPQAQPHLLSRDSTISTISLPDEAKRYIANMRESPASSPNVGVFPEQPRTPTESSTRMRNGHRPSGSVSSAIRPSPLAQATGDGLAYRDSSDSGSSGAKGKRSGDGDFTDLGEESIDESDYTGEIARIADRPVRQSEDTDITDVDLYAEGDDVLATPQASRINSHAPAVEDFPLPPSTTAHLGSNGVLVDAFHQPHKSRSQQTLNSDAQSIASSYSQQHPQQSTPFYKNENPAAFMSQPTFRALPLLANDLPRTRVHVSHSSIRPNDRGKEVLSFVILVEPGKAGKDGWKVEKLFSDVLALDQRVRGSVGKTVAKKIASLPDGKLWRDRAPVKADQRKAALENYLQSLINLPVKNKDEVIAFFTSDILREASRPVYQAGYKEGYLTKRGKNFGGWKLRYFVLQGPVLEYYESRGGAHLGSITITGAQIGRQQQKTGATSDSDDDNEYRHAFLIIEAKKIPTGSTPRHVLCAESDEERDAWVEVLVRYVMGSYNEDSSQTGSSSSSSSLHALPRPSTSSTVSLEVPDMNTSPAKRPVRGMSKDDIAKTSAVPISQLAPDANNAKLFQNTHHVDKLTDSPAAKLNSDTPPSADALLSSSLPTSSPFDGASDNLMAIAPPRANSEMGHYPDLRDQVQPRPESTSPEQSRRPRDRHAHRQSYHPSISPLKSGAAGGDRSASPDVSQMTPKADPNSKVKISGPLNGAPIPAGFKFGAKDVATPEPATTPSDRREKAKSRTFWGFPRPMDKPAMPMPARNVFGVPIEEALDVAEIANLPAVVFRCIQYLEIKKADQEEGIYRLSGSSAVIKGLKDRFNHEGDIDLMASDDYWDPHAIAGLLKSFLRELPTSILTRDLHLKFLAVMDFVDPQERVKELSQLIAALPIANYTLLRALTAHLILIVQNSGVNKMNMRNVGIVFSPTLGIPAGVFSLMLGEFNRVFNVNADLGDEESPLDEEGNSSPVKTTVDRRNSRQYADAAADELLGLSGRTLKPPDEDNSDDGDELSVHDESGAETMENEIIIEGDSNQTPYYQEILHPADAPTITSKSSKASSVAASRGLNVTTGDKSKRQSRMLIGLPASPRPGLPTSPSPRTPRTPQHHTTTPSPPSSSSLSPMHTPK</sequence>
<dbReference type="InterPro" id="IPR036871">
    <property type="entry name" value="PX_dom_sf"/>
</dbReference>
<feature type="compositionally biased region" description="Basic residues" evidence="2">
    <location>
        <begin position="1013"/>
        <end position="1022"/>
    </location>
</feature>
<feature type="region of interest" description="Disordered" evidence="2">
    <location>
        <begin position="126"/>
        <end position="381"/>
    </location>
</feature>
<feature type="domain" description="Rho-GAP" evidence="6">
    <location>
        <begin position="1123"/>
        <end position="1315"/>
    </location>
</feature>
<feature type="region of interest" description="Disordered" evidence="2">
    <location>
        <begin position="398"/>
        <end position="508"/>
    </location>
</feature>
<dbReference type="Pfam" id="PF00620">
    <property type="entry name" value="RhoGAP"/>
    <property type="match status" value="1"/>
</dbReference>
<feature type="transmembrane region" description="Helical" evidence="3">
    <location>
        <begin position="1239"/>
        <end position="1262"/>
    </location>
</feature>
<dbReference type="PROSITE" id="PS50195">
    <property type="entry name" value="PX"/>
    <property type="match status" value="1"/>
</dbReference>
<evidence type="ECO:0000313" key="7">
    <source>
        <dbReference type="EMBL" id="KDQ61611.1"/>
    </source>
</evidence>
<dbReference type="Pfam" id="PF00787">
    <property type="entry name" value="PX"/>
    <property type="match status" value="1"/>
</dbReference>
<feature type="region of interest" description="Disordered" evidence="2">
    <location>
        <begin position="1403"/>
        <end position="1480"/>
    </location>
</feature>
<evidence type="ECO:0000259" key="4">
    <source>
        <dbReference type="PROSITE" id="PS50003"/>
    </source>
</evidence>
<protein>
    <recommendedName>
        <fullName evidence="9">RhoGAP-domain-containing protein</fullName>
    </recommendedName>
</protein>
<feature type="compositionally biased region" description="Basic and acidic residues" evidence="2">
    <location>
        <begin position="492"/>
        <end position="502"/>
    </location>
</feature>
<feature type="region of interest" description="Disordered" evidence="2">
    <location>
        <begin position="1344"/>
        <end position="1378"/>
    </location>
</feature>
<organism evidence="7 8">
    <name type="scientific">Jaapia argillacea MUCL 33604</name>
    <dbReference type="NCBI Taxonomy" id="933084"/>
    <lineage>
        <taxon>Eukaryota</taxon>
        <taxon>Fungi</taxon>
        <taxon>Dikarya</taxon>
        <taxon>Basidiomycota</taxon>
        <taxon>Agaricomycotina</taxon>
        <taxon>Agaricomycetes</taxon>
        <taxon>Agaricomycetidae</taxon>
        <taxon>Jaapiales</taxon>
        <taxon>Jaapiaceae</taxon>
        <taxon>Jaapia</taxon>
    </lineage>
</organism>
<evidence type="ECO:0008006" key="9">
    <source>
        <dbReference type="Google" id="ProtNLM"/>
    </source>
</evidence>
<dbReference type="EMBL" id="KL197712">
    <property type="protein sequence ID" value="KDQ61611.1"/>
    <property type="molecule type" value="Genomic_DNA"/>
</dbReference>
<dbReference type="SMART" id="SM00233">
    <property type="entry name" value="PH"/>
    <property type="match status" value="1"/>
</dbReference>
<proteinExistence type="predicted"/>
<feature type="region of interest" description="Disordered" evidence="2">
    <location>
        <begin position="1"/>
        <end position="48"/>
    </location>
</feature>
<feature type="compositionally biased region" description="Polar residues" evidence="2">
    <location>
        <begin position="255"/>
        <end position="265"/>
    </location>
</feature>
<feature type="compositionally biased region" description="Polar residues" evidence="2">
    <location>
        <begin position="565"/>
        <end position="591"/>
    </location>
</feature>
<dbReference type="STRING" id="933084.A0A067QG68"/>
<name>A0A067QG68_9AGAM</name>
<dbReference type="PANTHER" id="PTHR23176:SF129">
    <property type="entry name" value="RHO GTPASE ACTIVATING PROTEIN AT 16F, ISOFORM E-RELATED"/>
    <property type="match status" value="1"/>
</dbReference>
<keyword evidence="1" id="KW-0343">GTPase activation</keyword>
<dbReference type="InterPro" id="IPR011993">
    <property type="entry name" value="PH-like_dom_sf"/>
</dbReference>
<feature type="region of interest" description="Disordered" evidence="2">
    <location>
        <begin position="942"/>
        <end position="1097"/>
    </location>
</feature>
<dbReference type="InterPro" id="IPR001683">
    <property type="entry name" value="PX_dom"/>
</dbReference>
<feature type="compositionally biased region" description="Acidic residues" evidence="2">
    <location>
        <begin position="472"/>
        <end position="486"/>
    </location>
</feature>
<feature type="compositionally biased region" description="Polar residues" evidence="2">
    <location>
        <begin position="340"/>
        <end position="352"/>
    </location>
</feature>
<dbReference type="InParanoid" id="A0A067QG68"/>
<evidence type="ECO:0000256" key="1">
    <source>
        <dbReference type="ARBA" id="ARBA00022468"/>
    </source>
</evidence>
<dbReference type="PROSITE" id="PS50003">
    <property type="entry name" value="PH_DOMAIN"/>
    <property type="match status" value="1"/>
</dbReference>
<dbReference type="CDD" id="cd06093">
    <property type="entry name" value="PX_domain"/>
    <property type="match status" value="1"/>
</dbReference>
<keyword evidence="3" id="KW-1133">Transmembrane helix</keyword>
<dbReference type="PROSITE" id="PS50238">
    <property type="entry name" value="RHOGAP"/>
    <property type="match status" value="1"/>
</dbReference>
<feature type="compositionally biased region" description="Low complexity" evidence="2">
    <location>
        <begin position="861"/>
        <end position="872"/>
    </location>
</feature>
<dbReference type="GO" id="GO:0005096">
    <property type="term" value="F:GTPase activator activity"/>
    <property type="evidence" value="ECO:0007669"/>
    <property type="project" value="UniProtKB-KW"/>
</dbReference>
<accession>A0A067QG68</accession>
<dbReference type="SUPFAM" id="SSF48350">
    <property type="entry name" value="GTPase activation domain, GAP"/>
    <property type="match status" value="1"/>
</dbReference>
<dbReference type="GO" id="GO:0005737">
    <property type="term" value="C:cytoplasm"/>
    <property type="evidence" value="ECO:0007669"/>
    <property type="project" value="TreeGrafter"/>
</dbReference>
<feature type="compositionally biased region" description="Basic and acidic residues" evidence="2">
    <location>
        <begin position="129"/>
        <end position="140"/>
    </location>
</feature>
<dbReference type="Pfam" id="PF00169">
    <property type="entry name" value="PH"/>
    <property type="match status" value="1"/>
</dbReference>
<feature type="compositionally biased region" description="Polar residues" evidence="2">
    <location>
        <begin position="414"/>
        <end position="423"/>
    </location>
</feature>
<dbReference type="SUPFAM" id="SSF64268">
    <property type="entry name" value="PX domain"/>
    <property type="match status" value="1"/>
</dbReference>
<dbReference type="Gene3D" id="3.30.1520.10">
    <property type="entry name" value="Phox-like domain"/>
    <property type="match status" value="1"/>
</dbReference>
<evidence type="ECO:0000256" key="3">
    <source>
        <dbReference type="SAM" id="Phobius"/>
    </source>
</evidence>
<evidence type="ECO:0000259" key="6">
    <source>
        <dbReference type="PROSITE" id="PS50238"/>
    </source>
</evidence>
<feature type="compositionally biased region" description="Low complexity" evidence="2">
    <location>
        <begin position="951"/>
        <end position="968"/>
    </location>
</feature>
<dbReference type="Gene3D" id="2.30.29.30">
    <property type="entry name" value="Pleckstrin-homology domain (PH domain)/Phosphotyrosine-binding domain (PTB)"/>
    <property type="match status" value="1"/>
</dbReference>
<dbReference type="InterPro" id="IPR000198">
    <property type="entry name" value="RhoGAP_dom"/>
</dbReference>
<feature type="compositionally biased region" description="Polar residues" evidence="2">
    <location>
        <begin position="879"/>
        <end position="896"/>
    </location>
</feature>
<feature type="compositionally biased region" description="Pro residues" evidence="2">
    <location>
        <begin position="1"/>
        <end position="10"/>
    </location>
</feature>
<dbReference type="HOGENOM" id="CLU_001762_0_0_1"/>
<dbReference type="OrthoDB" id="185175at2759"/>
<feature type="compositionally biased region" description="Low complexity" evidence="2">
    <location>
        <begin position="1456"/>
        <end position="1480"/>
    </location>
</feature>
<reference evidence="8" key="1">
    <citation type="journal article" date="2014" name="Proc. Natl. Acad. Sci. U.S.A.">
        <title>Extensive sampling of basidiomycete genomes demonstrates inadequacy of the white-rot/brown-rot paradigm for wood decay fungi.</title>
        <authorList>
            <person name="Riley R."/>
            <person name="Salamov A.A."/>
            <person name="Brown D.W."/>
            <person name="Nagy L.G."/>
            <person name="Floudas D."/>
            <person name="Held B.W."/>
            <person name="Levasseur A."/>
            <person name="Lombard V."/>
            <person name="Morin E."/>
            <person name="Otillar R."/>
            <person name="Lindquist E.A."/>
            <person name="Sun H."/>
            <person name="LaButti K.M."/>
            <person name="Schmutz J."/>
            <person name="Jabbour D."/>
            <person name="Luo H."/>
            <person name="Baker S.E."/>
            <person name="Pisabarro A.G."/>
            <person name="Walton J.D."/>
            <person name="Blanchette R.A."/>
            <person name="Henrissat B."/>
            <person name="Martin F."/>
            <person name="Cullen D."/>
            <person name="Hibbett D.S."/>
            <person name="Grigoriev I.V."/>
        </authorList>
    </citation>
    <scope>NUCLEOTIDE SEQUENCE [LARGE SCALE GENOMIC DNA]</scope>
    <source>
        <strain evidence="8">MUCL 33604</strain>
    </source>
</reference>
<dbReference type="GO" id="GO:0007165">
    <property type="term" value="P:signal transduction"/>
    <property type="evidence" value="ECO:0007669"/>
    <property type="project" value="InterPro"/>
</dbReference>
<feature type="transmembrane region" description="Helical" evidence="3">
    <location>
        <begin position="1274"/>
        <end position="1294"/>
    </location>
</feature>
<keyword evidence="3" id="KW-0812">Transmembrane</keyword>
<dbReference type="SUPFAM" id="SSF50729">
    <property type="entry name" value="PH domain-like"/>
    <property type="match status" value="1"/>
</dbReference>
<feature type="compositionally biased region" description="Low complexity" evidence="2">
    <location>
        <begin position="290"/>
        <end position="312"/>
    </location>
</feature>
<evidence type="ECO:0000256" key="2">
    <source>
        <dbReference type="SAM" id="MobiDB-lite"/>
    </source>
</evidence>
<feature type="compositionally biased region" description="Polar residues" evidence="2">
    <location>
        <begin position="183"/>
        <end position="193"/>
    </location>
</feature>
<dbReference type="GO" id="GO:0035091">
    <property type="term" value="F:phosphatidylinositol binding"/>
    <property type="evidence" value="ECO:0007669"/>
    <property type="project" value="InterPro"/>
</dbReference>
<keyword evidence="3" id="KW-0472">Membrane</keyword>
<keyword evidence="8" id="KW-1185">Reference proteome</keyword>
<dbReference type="FunFam" id="2.30.29.30:FF:000452">
    <property type="entry name" value="Rho GTPase activator (Bem3)"/>
    <property type="match status" value="1"/>
</dbReference>
<dbReference type="Gene3D" id="1.10.555.10">
    <property type="entry name" value="Rho GTPase activation protein"/>
    <property type="match status" value="1"/>
</dbReference>
<dbReference type="CDD" id="cd13277">
    <property type="entry name" value="PH_Bem3"/>
    <property type="match status" value="1"/>
</dbReference>
<dbReference type="InterPro" id="IPR050729">
    <property type="entry name" value="Rho-GAP"/>
</dbReference>
<feature type="compositionally biased region" description="Low complexity" evidence="2">
    <location>
        <begin position="1406"/>
        <end position="1417"/>
    </location>
</feature>
<gene>
    <name evidence="7" type="ORF">JAAARDRAFT_31077</name>
</gene>
<evidence type="ECO:0000313" key="8">
    <source>
        <dbReference type="Proteomes" id="UP000027265"/>
    </source>
</evidence>
<dbReference type="PANTHER" id="PTHR23176">
    <property type="entry name" value="RHO/RAC/CDC GTPASE-ACTIVATING PROTEIN"/>
    <property type="match status" value="1"/>
</dbReference>
<feature type="compositionally biased region" description="Acidic residues" evidence="2">
    <location>
        <begin position="1309"/>
        <end position="1318"/>
    </location>
</feature>
<dbReference type="FunCoup" id="A0A067QG68">
    <property type="interactions" value="317"/>
</dbReference>
<dbReference type="SMART" id="SM00324">
    <property type="entry name" value="RhoGAP"/>
    <property type="match status" value="1"/>
</dbReference>
<feature type="region of interest" description="Disordered" evidence="2">
    <location>
        <begin position="560"/>
        <end position="597"/>
    </location>
</feature>